<dbReference type="OrthoDB" id="249255at2759"/>
<comment type="caution">
    <text evidence="1">The sequence shown here is derived from an EMBL/GenBank/DDBJ whole genome shotgun (WGS) entry which is preliminary data.</text>
</comment>
<evidence type="ECO:0000313" key="1">
    <source>
        <dbReference type="EMBL" id="RNF04446.1"/>
    </source>
</evidence>
<protein>
    <submittedName>
        <fullName evidence="1">Uncharacterized protein</fullName>
    </submittedName>
</protein>
<proteinExistence type="predicted"/>
<organism evidence="1 2">
    <name type="scientific">Trypanosoma rangeli</name>
    <dbReference type="NCBI Taxonomy" id="5698"/>
    <lineage>
        <taxon>Eukaryota</taxon>
        <taxon>Discoba</taxon>
        <taxon>Euglenozoa</taxon>
        <taxon>Kinetoplastea</taxon>
        <taxon>Metakinetoplastina</taxon>
        <taxon>Trypanosomatida</taxon>
        <taxon>Trypanosomatidae</taxon>
        <taxon>Trypanosoma</taxon>
        <taxon>Herpetosoma</taxon>
    </lineage>
</organism>
<dbReference type="GeneID" id="40329094"/>
<reference evidence="1 2" key="1">
    <citation type="journal article" date="2018" name="BMC Genomics">
        <title>Genomic comparison of Trypanosoma conorhini and Trypanosoma rangeli to Trypanosoma cruzi strains of high and low virulence.</title>
        <authorList>
            <person name="Bradwell K.R."/>
            <person name="Koparde V.N."/>
            <person name="Matveyev A.V."/>
            <person name="Serrano M.G."/>
            <person name="Alves J.M."/>
            <person name="Parikh H."/>
            <person name="Huang B."/>
            <person name="Lee V."/>
            <person name="Espinosa-Alvarez O."/>
            <person name="Ortiz P.A."/>
            <person name="Costa-Martins A.G."/>
            <person name="Teixeira M.M."/>
            <person name="Buck G.A."/>
        </authorList>
    </citation>
    <scope>NUCLEOTIDE SEQUENCE [LARGE SCALE GENOMIC DNA]</scope>
    <source>
        <strain evidence="1 2">AM80</strain>
    </source>
</reference>
<sequence>MTRNKGQEKRVSFAYALVTAVWPANIRKSTESNNSRDEGHLPSNLSLLEHGCLVHQTVDSLRLELELPLVLRYRMVEYVWQQCYRVVLPDATELPRRPSSVVTTAEEDAREARTDLHISSTSLRIMDGVSLDSLKIIAETALVLHPYSRRLDPVTRPIIAFLRHTCTLQLSRRQNCLIGLLPKLMEILILLCHCLERGALRFLNRAGDDDSFHNSRGGGSHSPSLSLRSNSLRDNARAAKATSFSHRCAWWLSRLRFRATPHPHRLFTDLKELLLNPGPLCDVKAMYLRHIAHRFFPQLPFLQRTLVASGSDDERNNELFGEDSLTQNVAEGVYGAKEPVEYSGTELGNLRSSWHNG</sequence>
<name>A0A422NG72_TRYRA</name>
<accession>A0A422NG72</accession>
<evidence type="ECO:0000313" key="2">
    <source>
        <dbReference type="Proteomes" id="UP000283634"/>
    </source>
</evidence>
<dbReference type="AlphaFoldDB" id="A0A422NG72"/>
<dbReference type="EMBL" id="MKGL01000163">
    <property type="protein sequence ID" value="RNF04446.1"/>
    <property type="molecule type" value="Genomic_DNA"/>
</dbReference>
<dbReference type="VEuPathDB" id="TriTrypDB:TRSC58_03444"/>
<keyword evidence="2" id="KW-1185">Reference proteome</keyword>
<dbReference type="OMA" id="VWPANIR"/>
<gene>
    <name evidence="1" type="ORF">TraAM80_05161</name>
</gene>
<dbReference type="RefSeq" id="XP_029238103.1">
    <property type="nucleotide sequence ID" value="XM_029382054.1"/>
</dbReference>
<dbReference type="Proteomes" id="UP000283634">
    <property type="component" value="Unassembled WGS sequence"/>
</dbReference>